<dbReference type="AlphaFoldDB" id="F8P1Q1"/>
<accession>F8P1Q1</accession>
<proteinExistence type="predicted"/>
<dbReference type="RefSeq" id="XP_007320320.1">
    <property type="nucleotide sequence ID" value="XM_007320258.1"/>
</dbReference>
<evidence type="ECO:0000259" key="1">
    <source>
        <dbReference type="Pfam" id="PF14616"/>
    </source>
</evidence>
<reference evidence="2" key="1">
    <citation type="submission" date="2011-04" db="EMBL/GenBank/DDBJ databases">
        <title>Evolution of plant cell wall degrading machinery underlies the functional diversity of forest fungi.</title>
        <authorList>
            <consortium name="US DOE Joint Genome Institute (JGI-PGF)"/>
            <person name="Eastwood D.C."/>
            <person name="Floudas D."/>
            <person name="Binder M."/>
            <person name="Majcherczyk A."/>
            <person name="Schneider P."/>
            <person name="Aerts A."/>
            <person name="Asiegbu F.O."/>
            <person name="Baker S.E."/>
            <person name="Barry K."/>
            <person name="Bendiksby M."/>
            <person name="Blumentritt M."/>
            <person name="Coutinho P.M."/>
            <person name="Cullen D."/>
            <person name="Cullen D."/>
            <person name="Gathman A."/>
            <person name="Goodell B."/>
            <person name="Henrissat B."/>
            <person name="Ihrmark K."/>
            <person name="Kauserud H."/>
            <person name="Kohler A."/>
            <person name="LaButti K."/>
            <person name="Lapidus A."/>
            <person name="Lavin J.L."/>
            <person name="Lee Y.-H."/>
            <person name="Lindquist E."/>
            <person name="Lilly W."/>
            <person name="Lucas S."/>
            <person name="Morin E."/>
            <person name="Murat C."/>
            <person name="Oguiza J.A."/>
            <person name="Park J."/>
            <person name="Pisabarro A.G."/>
            <person name="Riley R."/>
            <person name="Rosling A."/>
            <person name="Salamov A."/>
            <person name="Schmidt O."/>
            <person name="Schmutz J."/>
            <person name="Skrede I."/>
            <person name="Stenlid J."/>
            <person name="Wiebenga A."/>
            <person name="Xie X."/>
            <person name="Kues U."/>
            <person name="Hibbett D.S."/>
            <person name="Hoffmeister D."/>
            <person name="Hogberg N."/>
            <person name="Martin F."/>
            <person name="Grigoriev I.V."/>
            <person name="Watkinson S.C."/>
        </authorList>
    </citation>
    <scope>NUCLEOTIDE SEQUENCE</scope>
    <source>
        <strain evidence="2">S7.9</strain>
    </source>
</reference>
<dbReference type="EMBL" id="GL945436">
    <property type="protein sequence ID" value="EGO23080.1"/>
    <property type="molecule type" value="Genomic_DNA"/>
</dbReference>
<feature type="domain" description="Transcription regulator Rua1 C-terminal" evidence="1">
    <location>
        <begin position="1"/>
        <end position="83"/>
    </location>
</feature>
<dbReference type="HOGENOM" id="CLU_154975_0_0_1"/>
<dbReference type="InterPro" id="IPR028012">
    <property type="entry name" value="Rua1_C"/>
</dbReference>
<organism>
    <name type="scientific">Serpula lacrymans var. lacrymans (strain S7.9)</name>
    <name type="common">Dry rot fungus</name>
    <dbReference type="NCBI Taxonomy" id="578457"/>
    <lineage>
        <taxon>Eukaryota</taxon>
        <taxon>Fungi</taxon>
        <taxon>Dikarya</taxon>
        <taxon>Basidiomycota</taxon>
        <taxon>Agaricomycotina</taxon>
        <taxon>Agaricomycetes</taxon>
        <taxon>Agaricomycetidae</taxon>
        <taxon>Boletales</taxon>
        <taxon>Coniophorineae</taxon>
        <taxon>Serpulaceae</taxon>
        <taxon>Serpula</taxon>
    </lineage>
</organism>
<evidence type="ECO:0000313" key="2">
    <source>
        <dbReference type="EMBL" id="EGO23080.1"/>
    </source>
</evidence>
<dbReference type="Pfam" id="PF14616">
    <property type="entry name" value="Rua1_C"/>
    <property type="match status" value="1"/>
</dbReference>
<dbReference type="PANTHER" id="PTHR28125:SF2">
    <property type="entry name" value="MEIOTIC EXPRESSION UP-REGULATED PROTEIN 26"/>
    <property type="match status" value="1"/>
</dbReference>
<dbReference type="KEGG" id="sla:SERLADRAFT_362390"/>
<protein>
    <recommendedName>
        <fullName evidence="1">Transcription regulator Rua1 C-terminal domain-containing protein</fullName>
    </recommendedName>
</protein>
<sequence length="109" mass="12577">MKFSAFNYHMQYSHGISAMTARPFSPPVAFRVSARRSPGKLERTHILEGKCHKCSKWIAVEGVKDVEVKVKEIFWWKHAAICHQGSTLPGEGDYYLEDHTYHRLMQLDA</sequence>
<name>F8P1Q1_SERL9</name>
<dbReference type="Proteomes" id="UP000008064">
    <property type="component" value="Unassembled WGS sequence"/>
</dbReference>
<dbReference type="GeneID" id="18809911"/>
<gene>
    <name evidence="2" type="ORF">SERLADRAFT_362390</name>
</gene>
<dbReference type="OrthoDB" id="5595379at2759"/>
<dbReference type="PANTHER" id="PTHR28125">
    <property type="entry name" value="MEIOTIC EXPRESSION UP-REGULATED PROTEIN 26"/>
    <property type="match status" value="1"/>
</dbReference>